<gene>
    <name evidence="1" type="ORF">DSO57_1012421</name>
</gene>
<reference evidence="1" key="1">
    <citation type="submission" date="2022-04" db="EMBL/GenBank/DDBJ databases">
        <title>Genome of the entomopathogenic fungus Entomophthora muscae.</title>
        <authorList>
            <person name="Elya C."/>
            <person name="Lovett B.R."/>
            <person name="Lee E."/>
            <person name="Macias A.M."/>
            <person name="Hajek A.E."/>
            <person name="De Bivort B.L."/>
            <person name="Kasson M.T."/>
            <person name="De Fine Licht H.H."/>
            <person name="Stajich J.E."/>
        </authorList>
    </citation>
    <scope>NUCLEOTIDE SEQUENCE</scope>
    <source>
        <strain evidence="1">Berkeley</strain>
    </source>
</reference>
<keyword evidence="2" id="KW-1185">Reference proteome</keyword>
<accession>A0ACC2URQ0</accession>
<dbReference type="EMBL" id="QTSX02000044">
    <property type="protein sequence ID" value="KAJ9089503.1"/>
    <property type="molecule type" value="Genomic_DNA"/>
</dbReference>
<proteinExistence type="predicted"/>
<evidence type="ECO:0000313" key="1">
    <source>
        <dbReference type="EMBL" id="KAJ9089503.1"/>
    </source>
</evidence>
<name>A0ACC2URQ0_9FUNG</name>
<comment type="caution">
    <text evidence="1">The sequence shown here is derived from an EMBL/GenBank/DDBJ whole genome shotgun (WGS) entry which is preliminary data.</text>
</comment>
<dbReference type="Proteomes" id="UP001165960">
    <property type="component" value="Unassembled WGS sequence"/>
</dbReference>
<protein>
    <submittedName>
        <fullName evidence="1">Uncharacterized protein</fullName>
    </submittedName>
</protein>
<organism evidence="1 2">
    <name type="scientific">Entomophthora muscae</name>
    <dbReference type="NCBI Taxonomy" id="34485"/>
    <lineage>
        <taxon>Eukaryota</taxon>
        <taxon>Fungi</taxon>
        <taxon>Fungi incertae sedis</taxon>
        <taxon>Zoopagomycota</taxon>
        <taxon>Entomophthoromycotina</taxon>
        <taxon>Entomophthoromycetes</taxon>
        <taxon>Entomophthorales</taxon>
        <taxon>Entomophthoraceae</taxon>
        <taxon>Entomophthora</taxon>
    </lineage>
</organism>
<sequence>MKASLVILLGLPFLFWCQKISSTSARTKFAPALFLSGPNSLGGFKNAGISTKVCRLHLSSSSSNDLDYPQDLWEKIFHYAHYVGDSSSHLLYLFEDLHGQAQDMLVTEENLFKSLTCDDLEYLPLSSDLPTLLKGDLLVSPLSWKLIPLSKRKGWVPRSTLPGGLPGCLVPCS</sequence>
<evidence type="ECO:0000313" key="2">
    <source>
        <dbReference type="Proteomes" id="UP001165960"/>
    </source>
</evidence>